<feature type="transmembrane region" description="Helical" evidence="1">
    <location>
        <begin position="96"/>
        <end position="119"/>
    </location>
</feature>
<evidence type="ECO:0000313" key="3">
    <source>
        <dbReference type="WBParaSite" id="Gr19_v10_g13225.t2"/>
    </source>
</evidence>
<proteinExistence type="predicted"/>
<feature type="transmembrane region" description="Helical" evidence="1">
    <location>
        <begin position="150"/>
        <end position="171"/>
    </location>
</feature>
<dbReference type="PANTHER" id="PTHR37919:SF2">
    <property type="entry name" value="EXPERA DOMAIN-CONTAINING PROTEIN"/>
    <property type="match status" value="1"/>
</dbReference>
<feature type="transmembrane region" description="Helical" evidence="1">
    <location>
        <begin position="67"/>
        <end position="84"/>
    </location>
</feature>
<accession>A0A914H4Q6</accession>
<organism evidence="2 3">
    <name type="scientific">Globodera rostochiensis</name>
    <name type="common">Golden nematode worm</name>
    <name type="synonym">Heterodera rostochiensis</name>
    <dbReference type="NCBI Taxonomy" id="31243"/>
    <lineage>
        <taxon>Eukaryota</taxon>
        <taxon>Metazoa</taxon>
        <taxon>Ecdysozoa</taxon>
        <taxon>Nematoda</taxon>
        <taxon>Chromadorea</taxon>
        <taxon>Rhabditida</taxon>
        <taxon>Tylenchina</taxon>
        <taxon>Tylenchomorpha</taxon>
        <taxon>Tylenchoidea</taxon>
        <taxon>Heteroderidae</taxon>
        <taxon>Heteroderinae</taxon>
        <taxon>Globodera</taxon>
    </lineage>
</organism>
<keyword evidence="1" id="KW-0812">Transmembrane</keyword>
<dbReference type="Proteomes" id="UP000887572">
    <property type="component" value="Unplaced"/>
</dbReference>
<keyword evidence="1" id="KW-0472">Membrane</keyword>
<keyword evidence="1" id="KW-1133">Transmembrane helix</keyword>
<protein>
    <submittedName>
        <fullName evidence="3">EXPERA domain-containing protein</fullName>
    </submittedName>
</protein>
<name>A0A914H4Q6_GLORO</name>
<sequence>MAFGVLPNWIKIWLVCSTLICSADVAFTTLRPESLRDGNYGKFFTLWNIYAGVDTRYANETDPMTRVTGPLMCVELVLNLIALFTDFVGSAHSLMAAFLSSSLVFWKTTIYLCLFLVPIEERYGCLQYGNNSQLSHRGIASQTPFWKELLVFWTPNSVWVFIPLLAVLQLWRQIARGWTQPSPEAVADLAFENCRKTLRSGKGPKKFYKSVNELRELCALDELDPAAGKEWIDFHCVAIVFQSWPMRERRRRGEEAAGDTHISTN</sequence>
<dbReference type="AlphaFoldDB" id="A0A914H4Q6"/>
<dbReference type="WBParaSite" id="Gr19_v10_g13225.t2">
    <property type="protein sequence ID" value="Gr19_v10_g13225.t2"/>
    <property type="gene ID" value="Gr19_v10_g13225"/>
</dbReference>
<feature type="transmembrane region" description="Helical" evidence="1">
    <location>
        <begin position="12"/>
        <end position="30"/>
    </location>
</feature>
<keyword evidence="2" id="KW-1185">Reference proteome</keyword>
<evidence type="ECO:0000256" key="1">
    <source>
        <dbReference type="SAM" id="Phobius"/>
    </source>
</evidence>
<reference evidence="3" key="1">
    <citation type="submission" date="2022-11" db="UniProtKB">
        <authorList>
            <consortium name="WormBaseParasite"/>
        </authorList>
    </citation>
    <scope>IDENTIFICATION</scope>
</reference>
<dbReference type="PANTHER" id="PTHR37919">
    <property type="entry name" value="PROTEIN CBG05606"/>
    <property type="match status" value="1"/>
</dbReference>
<evidence type="ECO:0000313" key="2">
    <source>
        <dbReference type="Proteomes" id="UP000887572"/>
    </source>
</evidence>